<dbReference type="AlphaFoldDB" id="A0A1Q8QXM1"/>
<dbReference type="Proteomes" id="UP000186102">
    <property type="component" value="Unassembled WGS sequence"/>
</dbReference>
<dbReference type="RefSeq" id="WP_075364646.1">
    <property type="nucleotide sequence ID" value="NZ_MLBF01000011.1"/>
</dbReference>
<name>A0A1Q8QXM1_9FIRM</name>
<feature type="transmembrane region" description="Helical" evidence="1">
    <location>
        <begin position="12"/>
        <end position="30"/>
    </location>
</feature>
<keyword evidence="3" id="KW-1185">Reference proteome</keyword>
<dbReference type="EMBL" id="MLBF01000011">
    <property type="protein sequence ID" value="OLN32119.1"/>
    <property type="molecule type" value="Genomic_DNA"/>
</dbReference>
<comment type="caution">
    <text evidence="2">The sequence shown here is derived from an EMBL/GenBank/DDBJ whole genome shotgun (WGS) entry which is preliminary data.</text>
</comment>
<keyword evidence="1" id="KW-0812">Transmembrane</keyword>
<evidence type="ECO:0000256" key="1">
    <source>
        <dbReference type="SAM" id="Phobius"/>
    </source>
</evidence>
<organism evidence="2 3">
    <name type="scientific">Desulfosporosinus metallidurans</name>
    <dbReference type="NCBI Taxonomy" id="1888891"/>
    <lineage>
        <taxon>Bacteria</taxon>
        <taxon>Bacillati</taxon>
        <taxon>Bacillota</taxon>
        <taxon>Clostridia</taxon>
        <taxon>Eubacteriales</taxon>
        <taxon>Desulfitobacteriaceae</taxon>
        <taxon>Desulfosporosinus</taxon>
    </lineage>
</organism>
<dbReference type="STRING" id="1888891.DSOL_1992"/>
<sequence>MWKRQLTILPWVKLSSLLVFMGVLLVLMAFIPDMRFTLGVGSAWILLLYLGYRMKVSLT</sequence>
<keyword evidence="1" id="KW-0472">Membrane</keyword>
<keyword evidence="1" id="KW-1133">Transmembrane helix</keyword>
<evidence type="ECO:0000313" key="2">
    <source>
        <dbReference type="EMBL" id="OLN32119.1"/>
    </source>
</evidence>
<reference evidence="2 3" key="1">
    <citation type="submission" date="2016-09" db="EMBL/GenBank/DDBJ databases">
        <title>Complete genome of Desulfosporosinus sp. OL.</title>
        <authorList>
            <person name="Mardanov A."/>
            <person name="Beletsky A."/>
            <person name="Panova A."/>
            <person name="Karnachuk O."/>
            <person name="Ravin N."/>
        </authorList>
    </citation>
    <scope>NUCLEOTIDE SEQUENCE [LARGE SCALE GENOMIC DNA]</scope>
    <source>
        <strain evidence="2 3">OL</strain>
    </source>
</reference>
<evidence type="ECO:0000313" key="3">
    <source>
        <dbReference type="Proteomes" id="UP000186102"/>
    </source>
</evidence>
<proteinExistence type="predicted"/>
<accession>A0A1Q8QXM1</accession>
<gene>
    <name evidence="2" type="ORF">DSOL_1992</name>
</gene>
<protein>
    <submittedName>
        <fullName evidence="2">Uncharacterized protein</fullName>
    </submittedName>
</protein>
<feature type="transmembrane region" description="Helical" evidence="1">
    <location>
        <begin position="36"/>
        <end position="52"/>
    </location>
</feature>